<protein>
    <submittedName>
        <fullName evidence="2">Uncharacterized protein</fullName>
    </submittedName>
</protein>
<dbReference type="RefSeq" id="WP_160879109.1">
    <property type="nucleotide sequence ID" value="NZ_WUEK01000011.1"/>
</dbReference>
<gene>
    <name evidence="2" type="ORF">GRQ65_16600</name>
</gene>
<proteinExistence type="predicted"/>
<keyword evidence="3" id="KW-1185">Reference proteome</keyword>
<evidence type="ECO:0000313" key="2">
    <source>
        <dbReference type="EMBL" id="MXG91171.1"/>
    </source>
</evidence>
<feature type="chain" id="PRO_5039477004" evidence="1">
    <location>
        <begin position="24"/>
        <end position="232"/>
    </location>
</feature>
<evidence type="ECO:0000313" key="3">
    <source>
        <dbReference type="Proteomes" id="UP000473325"/>
    </source>
</evidence>
<dbReference type="Proteomes" id="UP000473325">
    <property type="component" value="Unassembled WGS sequence"/>
</dbReference>
<reference evidence="2 3" key="1">
    <citation type="submission" date="2019-12" db="EMBL/GenBank/DDBJ databases">
        <authorList>
            <person name="Kun Z."/>
        </authorList>
    </citation>
    <scope>NUCLEOTIDE SEQUENCE [LARGE SCALE GENOMIC DNA]</scope>
    <source>
        <strain evidence="2 3">YIM 123512</strain>
    </source>
</reference>
<organism evidence="2 3">
    <name type="scientific">Nocardioides flavescens</name>
    <dbReference type="NCBI Taxonomy" id="2691959"/>
    <lineage>
        <taxon>Bacteria</taxon>
        <taxon>Bacillati</taxon>
        <taxon>Actinomycetota</taxon>
        <taxon>Actinomycetes</taxon>
        <taxon>Propionibacteriales</taxon>
        <taxon>Nocardioidaceae</taxon>
        <taxon>Nocardioides</taxon>
    </lineage>
</organism>
<evidence type="ECO:0000256" key="1">
    <source>
        <dbReference type="SAM" id="SignalP"/>
    </source>
</evidence>
<sequence>MWRRATGVAVVLLALGAAGGYVAADRTRPEPVALDLPEPVPAVSPAVPTPPAVELLPDPSSPALAPALPLEQMDFRVGRRGMGVSVGIPTGWAVYKEAEGDPAWNATVPGNPTYTFKLRVALVAGRHQSVGVAKLSRKEALRSAVDEDELADLTYLAETEDAFVATYVQDDHLRVTMERWVSFGSDTAYADISVTGRKVDEQGLADLLARVAASAEPLAALPKEEKTEEPSS</sequence>
<keyword evidence="1" id="KW-0732">Signal</keyword>
<dbReference type="EMBL" id="WUEK01000011">
    <property type="protein sequence ID" value="MXG91171.1"/>
    <property type="molecule type" value="Genomic_DNA"/>
</dbReference>
<feature type="signal peptide" evidence="1">
    <location>
        <begin position="1"/>
        <end position="23"/>
    </location>
</feature>
<name>A0A6L7F247_9ACTN</name>
<comment type="caution">
    <text evidence="2">The sequence shown here is derived from an EMBL/GenBank/DDBJ whole genome shotgun (WGS) entry which is preliminary data.</text>
</comment>
<accession>A0A6L7F247</accession>
<dbReference type="AlphaFoldDB" id="A0A6L7F247"/>